<keyword evidence="12" id="KW-1185">Reference proteome</keyword>
<dbReference type="PIRSF" id="PIRSF000429">
    <property type="entry name" value="Ac-CoA_Ac_transf"/>
    <property type="match status" value="1"/>
</dbReference>
<accession>A0A1X7NWD6</accession>
<gene>
    <name evidence="11" type="ORF">SAMN06295885_1987</name>
</gene>
<dbReference type="EMBL" id="FXBM01000002">
    <property type="protein sequence ID" value="SMH42462.1"/>
    <property type="molecule type" value="Genomic_DNA"/>
</dbReference>
<evidence type="ECO:0000256" key="6">
    <source>
        <dbReference type="ARBA" id="ARBA00040529"/>
    </source>
</evidence>
<dbReference type="InterPro" id="IPR020615">
    <property type="entry name" value="Thiolase_acyl_enz_int_AS"/>
</dbReference>
<protein>
    <recommendedName>
        <fullName evidence="6">Probable acetyl-CoA acetyltransferase</fullName>
        <ecNumber evidence="2">2.3.1.9</ecNumber>
    </recommendedName>
    <alternativeName>
        <fullName evidence="5">Acetoacetyl-CoA thiolase</fullName>
    </alternativeName>
</protein>
<evidence type="ECO:0000256" key="8">
    <source>
        <dbReference type="RuleBase" id="RU003557"/>
    </source>
</evidence>
<dbReference type="OrthoDB" id="1402717at2"/>
<dbReference type="PANTHER" id="PTHR18919:SF107">
    <property type="entry name" value="ACETYL-COA ACETYLTRANSFERASE, CYTOSOLIC"/>
    <property type="match status" value="1"/>
</dbReference>
<dbReference type="InterPro" id="IPR020617">
    <property type="entry name" value="Thiolase_C"/>
</dbReference>
<evidence type="ECO:0000256" key="5">
    <source>
        <dbReference type="ARBA" id="ARBA00030755"/>
    </source>
</evidence>
<evidence type="ECO:0000259" key="9">
    <source>
        <dbReference type="Pfam" id="PF00108"/>
    </source>
</evidence>
<proteinExistence type="inferred from homology"/>
<dbReference type="EC" id="2.3.1.9" evidence="2"/>
<evidence type="ECO:0000256" key="3">
    <source>
        <dbReference type="ARBA" id="ARBA00022679"/>
    </source>
</evidence>
<organism evidence="11 12">
    <name type="scientific">Rathayibacter oskolensis</name>
    <dbReference type="NCBI Taxonomy" id="1891671"/>
    <lineage>
        <taxon>Bacteria</taxon>
        <taxon>Bacillati</taxon>
        <taxon>Actinomycetota</taxon>
        <taxon>Actinomycetes</taxon>
        <taxon>Micrococcales</taxon>
        <taxon>Microbacteriaceae</taxon>
        <taxon>Rathayibacter</taxon>
    </lineage>
</organism>
<keyword evidence="4 8" id="KW-0012">Acyltransferase</keyword>
<dbReference type="Pfam" id="PF00108">
    <property type="entry name" value="Thiolase_N"/>
    <property type="match status" value="1"/>
</dbReference>
<feature type="active site" description="Proton acceptor" evidence="7">
    <location>
        <position position="350"/>
    </location>
</feature>
<evidence type="ECO:0000256" key="7">
    <source>
        <dbReference type="PIRSR" id="PIRSR000429-1"/>
    </source>
</evidence>
<dbReference type="GO" id="GO:0003985">
    <property type="term" value="F:acetyl-CoA C-acetyltransferase activity"/>
    <property type="evidence" value="ECO:0007669"/>
    <property type="project" value="UniProtKB-EC"/>
</dbReference>
<feature type="domain" description="Thiolase N-terminal" evidence="9">
    <location>
        <begin position="10"/>
        <end position="263"/>
    </location>
</feature>
<evidence type="ECO:0000256" key="2">
    <source>
        <dbReference type="ARBA" id="ARBA00012705"/>
    </source>
</evidence>
<dbReference type="PANTHER" id="PTHR18919">
    <property type="entry name" value="ACETYL-COA C-ACYLTRANSFERASE"/>
    <property type="match status" value="1"/>
</dbReference>
<dbReference type="CDD" id="cd00751">
    <property type="entry name" value="thiolase"/>
    <property type="match status" value="1"/>
</dbReference>
<keyword evidence="3 8" id="KW-0808">Transferase</keyword>
<evidence type="ECO:0000313" key="11">
    <source>
        <dbReference type="EMBL" id="SMH42462.1"/>
    </source>
</evidence>
<feature type="domain" description="Thiolase C-terminal" evidence="10">
    <location>
        <begin position="272"/>
        <end position="393"/>
    </location>
</feature>
<evidence type="ECO:0000313" key="12">
    <source>
        <dbReference type="Proteomes" id="UP000193711"/>
    </source>
</evidence>
<sequence>MITTPTRRAVVVGYARTPFARYLGRFASLPATALGTHAVTAALSRSGVSPDDIEVVLMGQVLQAGAGQNPARQTARGAGIPLHVPAMTLNAVCLSGSEAVADAARRIVLGEIDVAVAGGQESMSLAPHVWPDSRRGRRFGEVVMLDTMEHDGLSDAFEHRSMGASTEEENGRLGLGRAEQDSFAASSHARAAASAEVLAEEIEPVATTGRDASVVSADDGVRPETTATVLAALRPAFAADGTITAGNSSQITDGAAALVLMEEAQAQRRGLRPLARIEAAAMVAGPGLTLHSQPSAAILRALERTPWGASDLAAVEINEAFAAVAVQSTADLGVDPSIVNPHGGAIALGHPIGASGARIVGHLARRLAALGPGSVGAAGICGGGGQGSALILSAVG</sequence>
<dbReference type="RefSeq" id="WP_085476457.1">
    <property type="nucleotide sequence ID" value="NZ_FXBM01000002.1"/>
</dbReference>
<dbReference type="PROSITE" id="PS00098">
    <property type="entry name" value="THIOLASE_1"/>
    <property type="match status" value="1"/>
</dbReference>
<comment type="similarity">
    <text evidence="1 8">Belongs to the thiolase-like superfamily. Thiolase family.</text>
</comment>
<dbReference type="InterPro" id="IPR002155">
    <property type="entry name" value="Thiolase"/>
</dbReference>
<feature type="active site" description="Proton acceptor" evidence="7">
    <location>
        <position position="381"/>
    </location>
</feature>
<dbReference type="STRING" id="1891671.SAMN06295885_1987"/>
<dbReference type="InterPro" id="IPR016039">
    <property type="entry name" value="Thiolase-like"/>
</dbReference>
<dbReference type="PROSITE" id="PS00737">
    <property type="entry name" value="THIOLASE_2"/>
    <property type="match status" value="1"/>
</dbReference>
<evidence type="ECO:0000256" key="1">
    <source>
        <dbReference type="ARBA" id="ARBA00010982"/>
    </source>
</evidence>
<dbReference type="Proteomes" id="UP000193711">
    <property type="component" value="Unassembled WGS sequence"/>
</dbReference>
<dbReference type="Gene3D" id="3.40.47.10">
    <property type="match status" value="1"/>
</dbReference>
<dbReference type="InterPro" id="IPR020616">
    <property type="entry name" value="Thiolase_N"/>
</dbReference>
<reference evidence="12" key="1">
    <citation type="submission" date="2017-04" db="EMBL/GenBank/DDBJ databases">
        <authorList>
            <person name="Varghese N."/>
            <person name="Submissions S."/>
        </authorList>
    </citation>
    <scope>NUCLEOTIDE SEQUENCE [LARGE SCALE GENOMIC DNA]</scope>
    <source>
        <strain evidence="12">VKM Ac-2121</strain>
    </source>
</reference>
<dbReference type="Pfam" id="PF02803">
    <property type="entry name" value="Thiolase_C"/>
    <property type="match status" value="1"/>
</dbReference>
<dbReference type="NCBIfam" id="TIGR01930">
    <property type="entry name" value="AcCoA-C-Actrans"/>
    <property type="match status" value="1"/>
</dbReference>
<dbReference type="SUPFAM" id="SSF53901">
    <property type="entry name" value="Thiolase-like"/>
    <property type="match status" value="2"/>
</dbReference>
<name>A0A1X7NWD6_9MICO</name>
<dbReference type="InterPro" id="IPR020610">
    <property type="entry name" value="Thiolase_AS"/>
</dbReference>
<evidence type="ECO:0000259" key="10">
    <source>
        <dbReference type="Pfam" id="PF02803"/>
    </source>
</evidence>
<dbReference type="PROSITE" id="PS00099">
    <property type="entry name" value="THIOLASE_3"/>
    <property type="match status" value="1"/>
</dbReference>
<feature type="active site" description="Acyl-thioester intermediate" evidence="7">
    <location>
        <position position="93"/>
    </location>
</feature>
<dbReference type="InterPro" id="IPR020613">
    <property type="entry name" value="Thiolase_CS"/>
</dbReference>
<dbReference type="AlphaFoldDB" id="A0A1X7NWD6"/>
<evidence type="ECO:0000256" key="4">
    <source>
        <dbReference type="ARBA" id="ARBA00023315"/>
    </source>
</evidence>